<dbReference type="GO" id="GO:0004089">
    <property type="term" value="F:carbonate dehydratase activity"/>
    <property type="evidence" value="ECO:0007669"/>
    <property type="project" value="InterPro"/>
</dbReference>
<comment type="caution">
    <text evidence="2">The sequence shown here is derived from an EMBL/GenBank/DDBJ whole genome shotgun (WGS) entry which is preliminary data.</text>
</comment>
<dbReference type="InterPro" id="IPR001765">
    <property type="entry name" value="Carbonic_anhydrase"/>
</dbReference>
<protein>
    <submittedName>
        <fullName evidence="2">Uncharacterized protein</fullName>
    </submittedName>
</protein>
<dbReference type="Gene3D" id="3.40.1050.10">
    <property type="entry name" value="Carbonic anhydrase"/>
    <property type="match status" value="1"/>
</dbReference>
<reference evidence="2 3" key="1">
    <citation type="submission" date="2019-08" db="EMBL/GenBank/DDBJ databases">
        <title>Bacillus genomes from the desert of Cuatro Cienegas, Coahuila.</title>
        <authorList>
            <person name="Olmedo-Alvarez G."/>
        </authorList>
    </citation>
    <scope>NUCLEOTIDE SEQUENCE [LARGE SCALE GENOMIC DNA]</scope>
    <source>
        <strain evidence="2 3">CH88_3T</strain>
    </source>
</reference>
<dbReference type="Proteomes" id="UP000323393">
    <property type="component" value="Unassembled WGS sequence"/>
</dbReference>
<dbReference type="AlphaFoldDB" id="A0AA94WNZ1"/>
<dbReference type="SUPFAM" id="SSF53056">
    <property type="entry name" value="beta-carbonic anhydrase, cab"/>
    <property type="match status" value="1"/>
</dbReference>
<organism evidence="2 3">
    <name type="scientific">Sutcliffiella horikoshii</name>
    <dbReference type="NCBI Taxonomy" id="79883"/>
    <lineage>
        <taxon>Bacteria</taxon>
        <taxon>Bacillati</taxon>
        <taxon>Bacillota</taxon>
        <taxon>Bacilli</taxon>
        <taxon>Bacillales</taxon>
        <taxon>Bacillaceae</taxon>
        <taxon>Sutcliffiella</taxon>
    </lineage>
</organism>
<comment type="similarity">
    <text evidence="1">Belongs to the beta-class carbonic anhydrase family.</text>
</comment>
<dbReference type="EMBL" id="VTEU01000007">
    <property type="protein sequence ID" value="TYS57498.1"/>
    <property type="molecule type" value="Genomic_DNA"/>
</dbReference>
<name>A0AA94WNZ1_9BACI</name>
<sequence length="163" mass="18522">MGNIKRALVLTGINREIERFFAEITKRKSEDLLIINSYGAEISQGYSSLMRNIILAVYLDKIEDIYIIVDKYDKGCSNNPEHLYAHMEKEGIKVEVIQTLNYIKAVGGNDVMKWLSGSSNIESIVQNNIDFIKKHPLIPRSVKVHGYIVNKETSDYQTLSGVK</sequence>
<gene>
    <name evidence="2" type="ORF">FZC74_15790</name>
</gene>
<proteinExistence type="inferred from homology"/>
<evidence type="ECO:0000313" key="2">
    <source>
        <dbReference type="EMBL" id="TYS57498.1"/>
    </source>
</evidence>
<dbReference type="GO" id="GO:0008270">
    <property type="term" value="F:zinc ion binding"/>
    <property type="evidence" value="ECO:0007669"/>
    <property type="project" value="InterPro"/>
</dbReference>
<evidence type="ECO:0000256" key="1">
    <source>
        <dbReference type="ARBA" id="ARBA00006217"/>
    </source>
</evidence>
<evidence type="ECO:0000313" key="3">
    <source>
        <dbReference type="Proteomes" id="UP000323393"/>
    </source>
</evidence>
<dbReference type="InterPro" id="IPR036874">
    <property type="entry name" value="Carbonic_anhydrase_sf"/>
</dbReference>
<dbReference type="PANTHER" id="PTHR43175:SF1">
    <property type="entry name" value="CARBONIC ANHYDRASE-LIKE PROTEIN YBCF-RELATED"/>
    <property type="match status" value="1"/>
</dbReference>
<accession>A0AA94WNZ1</accession>
<dbReference type="PANTHER" id="PTHR43175">
    <property type="entry name" value="CARBONIC ANHYDRASE"/>
    <property type="match status" value="1"/>
</dbReference>
<dbReference type="RefSeq" id="WP_148966557.1">
    <property type="nucleotide sequence ID" value="NZ_VTEU01000007.1"/>
</dbReference>